<evidence type="ECO:0000313" key="1">
    <source>
        <dbReference type="Proteomes" id="UP000887576"/>
    </source>
</evidence>
<name>A0AC34R832_9BILA</name>
<protein>
    <submittedName>
        <fullName evidence="2">Uncharacterized protein</fullName>
    </submittedName>
</protein>
<dbReference type="Proteomes" id="UP000887576">
    <property type="component" value="Unplaced"/>
</dbReference>
<proteinExistence type="predicted"/>
<organism evidence="1 2">
    <name type="scientific">Panagrolaimus sp. JU765</name>
    <dbReference type="NCBI Taxonomy" id="591449"/>
    <lineage>
        <taxon>Eukaryota</taxon>
        <taxon>Metazoa</taxon>
        <taxon>Ecdysozoa</taxon>
        <taxon>Nematoda</taxon>
        <taxon>Chromadorea</taxon>
        <taxon>Rhabditida</taxon>
        <taxon>Tylenchina</taxon>
        <taxon>Panagrolaimomorpha</taxon>
        <taxon>Panagrolaimoidea</taxon>
        <taxon>Panagrolaimidae</taxon>
        <taxon>Panagrolaimus</taxon>
    </lineage>
</organism>
<accession>A0AC34R832</accession>
<reference evidence="2" key="1">
    <citation type="submission" date="2022-11" db="UniProtKB">
        <authorList>
            <consortium name="WormBaseParasite"/>
        </authorList>
    </citation>
    <scope>IDENTIFICATION</scope>
</reference>
<dbReference type="WBParaSite" id="JU765_v2.g4354.t1">
    <property type="protein sequence ID" value="JU765_v2.g4354.t1"/>
    <property type="gene ID" value="JU765_v2.g4354"/>
</dbReference>
<evidence type="ECO:0000313" key="2">
    <source>
        <dbReference type="WBParaSite" id="JU765_v2.g4354.t1"/>
    </source>
</evidence>
<sequence length="102" mass="12164">MSYKTEPFCLDNPDFEYFKKNPIINYKFVPVDLEFDYEQGKLKIASIFEQFVSISTTVLTRLIELLPSKSLRLFSFTSKFHYIQCLRIRGIEIERFIYGSTR</sequence>